<dbReference type="CDD" id="cd02511">
    <property type="entry name" value="Beta4Glucosyltransferase"/>
    <property type="match status" value="1"/>
</dbReference>
<dbReference type="Proteomes" id="UP000441797">
    <property type="component" value="Unassembled WGS sequence"/>
</dbReference>
<dbReference type="PANTHER" id="PTHR43630:SF2">
    <property type="entry name" value="GLYCOSYLTRANSFERASE"/>
    <property type="match status" value="1"/>
</dbReference>
<dbReference type="EMBL" id="NAPY01000005">
    <property type="protein sequence ID" value="MUL35708.1"/>
    <property type="molecule type" value="Genomic_DNA"/>
</dbReference>
<gene>
    <name evidence="3" type="ORF">BWI75_04920</name>
</gene>
<evidence type="ECO:0000259" key="2">
    <source>
        <dbReference type="Pfam" id="PF00535"/>
    </source>
</evidence>
<proteinExistence type="predicted"/>
<keyword evidence="1" id="KW-1133">Transmembrane helix</keyword>
<sequence>MVNNTKVKPASSTSLHQISVVIIAQDEEDCIANAIKSCLSFADEIIVVDGGSQDNTVQIAKNLGCKVYLNPWPGYAKQRNFGAENAEHTWIFFIDADEVVDQQLTQLLLTWKNQPNLEADAFSVNRVGDFLGKWLDSKPEIHIRLYNKTVCQIKDVLVHEQPDIKDARVIHLPGVIWHFGFRNIEELVGRFNKYTDLDSQKAYLEGQKFSLVRLLLKPYAKFLQIYLWHGMWKQGLIGIFVAGLWSYYIVLKEIKLYEIYWQQKDRNYKHTL</sequence>
<accession>A0A6N8FRB7</accession>
<evidence type="ECO:0000313" key="4">
    <source>
        <dbReference type="Proteomes" id="UP000441797"/>
    </source>
</evidence>
<keyword evidence="1" id="KW-0472">Membrane</keyword>
<keyword evidence="1" id="KW-0812">Transmembrane</keyword>
<protein>
    <recommendedName>
        <fullName evidence="2">Glycosyltransferase 2-like domain-containing protein</fullName>
    </recommendedName>
</protein>
<comment type="caution">
    <text evidence="3">The sequence shown here is derived from an EMBL/GenBank/DDBJ whole genome shotgun (WGS) entry which is preliminary data.</text>
</comment>
<name>A0A6N8FRB7_9CHRO</name>
<dbReference type="InterPro" id="IPR001173">
    <property type="entry name" value="Glyco_trans_2-like"/>
</dbReference>
<dbReference type="PANTHER" id="PTHR43630">
    <property type="entry name" value="POLY-BETA-1,6-N-ACETYL-D-GLUCOSAMINE SYNTHASE"/>
    <property type="match status" value="1"/>
</dbReference>
<feature type="transmembrane region" description="Helical" evidence="1">
    <location>
        <begin position="231"/>
        <end position="251"/>
    </location>
</feature>
<evidence type="ECO:0000313" key="3">
    <source>
        <dbReference type="EMBL" id="MUL35708.1"/>
    </source>
</evidence>
<dbReference type="AlphaFoldDB" id="A0A6N8FRB7"/>
<dbReference type="RefSeq" id="WP_105219080.1">
    <property type="nucleotide sequence ID" value="NZ_CAWNSU010000030.1"/>
</dbReference>
<dbReference type="InterPro" id="IPR029044">
    <property type="entry name" value="Nucleotide-diphossugar_trans"/>
</dbReference>
<organism evidence="3 4">
    <name type="scientific">Gloeocapsopsis dulcis AAB1 = 1H9</name>
    <dbReference type="NCBI Taxonomy" id="1433147"/>
    <lineage>
        <taxon>Bacteria</taxon>
        <taxon>Bacillati</taxon>
        <taxon>Cyanobacteriota</taxon>
        <taxon>Cyanophyceae</taxon>
        <taxon>Oscillatoriophycideae</taxon>
        <taxon>Chroococcales</taxon>
        <taxon>Chroococcaceae</taxon>
        <taxon>Gloeocapsopsis</taxon>
        <taxon>Gloeocapsopsis dulcis</taxon>
    </lineage>
</organism>
<dbReference type="OrthoDB" id="9815923at2"/>
<feature type="domain" description="Glycosyltransferase 2-like" evidence="2">
    <location>
        <begin position="19"/>
        <end position="138"/>
    </location>
</feature>
<reference evidence="3 4" key="1">
    <citation type="journal article" date="2019" name="Front. Microbiol.">
        <title>Genomic Features for Desiccation Tolerance and Sugar Biosynthesis in the Extremophile Gloeocapsopsis sp. UTEX B3054.</title>
        <authorList>
            <person name="Urrejola C."/>
            <person name="Alcorta J."/>
            <person name="Salas L."/>
            <person name="Vasquez M."/>
            <person name="Polz M.F."/>
            <person name="Vicuna R."/>
            <person name="Diez B."/>
        </authorList>
    </citation>
    <scope>NUCLEOTIDE SEQUENCE [LARGE SCALE GENOMIC DNA]</scope>
    <source>
        <strain evidence="3 4">1H9</strain>
    </source>
</reference>
<dbReference type="Gene3D" id="3.90.550.10">
    <property type="entry name" value="Spore Coat Polysaccharide Biosynthesis Protein SpsA, Chain A"/>
    <property type="match status" value="1"/>
</dbReference>
<evidence type="ECO:0000256" key="1">
    <source>
        <dbReference type="SAM" id="Phobius"/>
    </source>
</evidence>
<dbReference type="SUPFAM" id="SSF53448">
    <property type="entry name" value="Nucleotide-diphospho-sugar transferases"/>
    <property type="match status" value="1"/>
</dbReference>
<keyword evidence="4" id="KW-1185">Reference proteome</keyword>
<dbReference type="Pfam" id="PF00535">
    <property type="entry name" value="Glycos_transf_2"/>
    <property type="match status" value="1"/>
</dbReference>